<dbReference type="InterPro" id="IPR002130">
    <property type="entry name" value="Cyclophilin-type_PPIase_dom"/>
</dbReference>
<sequence>MTTPKKKNPVKLLQNMIHPLFLLAVMLFSGASLSWAQDSSEPLPQVAIQTSEGNMVLTLRPDVAPETVSNFLSYVDSGFYDGMVFHRVIPGFMIQGGGFDQSLSRKQAQDPIRNEASQTLRNLRGTIAMARTNDPHSATSQFFINVADNAFLNAGVQGPGYAVFGRVTEGLGVADAIASKPTGRVGGMADVPMEPIIIERIERLTPAE</sequence>
<dbReference type="PROSITE" id="PS50072">
    <property type="entry name" value="CSA_PPIASE_2"/>
    <property type="match status" value="1"/>
</dbReference>
<dbReference type="STRING" id="488533.SAMN04487960_10972"/>
<dbReference type="PRINTS" id="PR00153">
    <property type="entry name" value="CSAPPISMRASE"/>
</dbReference>
<dbReference type="InterPro" id="IPR044665">
    <property type="entry name" value="E_coli_cyclophilin_A-like"/>
</dbReference>
<evidence type="ECO:0000256" key="1">
    <source>
        <dbReference type="ARBA" id="ARBA00023110"/>
    </source>
</evidence>
<comment type="similarity">
    <text evidence="3">Belongs to the cyclophilin-type PPIase family.</text>
</comment>
<protein>
    <recommendedName>
        <fullName evidence="3">Peptidyl-prolyl cis-trans isomerase</fullName>
        <shortName evidence="3">PPIase</shortName>
        <ecNumber evidence="3">5.2.1.8</ecNumber>
    </recommendedName>
</protein>
<keyword evidence="1 3" id="KW-0697">Rotamase</keyword>
<evidence type="ECO:0000313" key="6">
    <source>
        <dbReference type="Proteomes" id="UP000199675"/>
    </source>
</evidence>
<name>A0A1H3BN91_9GAMM</name>
<dbReference type="Pfam" id="PF00160">
    <property type="entry name" value="Pro_isomerase"/>
    <property type="match status" value="1"/>
</dbReference>
<dbReference type="AlphaFoldDB" id="A0A1H3BN91"/>
<organism evidence="5 6">
    <name type="scientific">Marinobacter mobilis</name>
    <dbReference type="NCBI Taxonomy" id="488533"/>
    <lineage>
        <taxon>Bacteria</taxon>
        <taxon>Pseudomonadati</taxon>
        <taxon>Pseudomonadota</taxon>
        <taxon>Gammaproteobacteria</taxon>
        <taxon>Pseudomonadales</taxon>
        <taxon>Marinobacteraceae</taxon>
        <taxon>Marinobacter</taxon>
    </lineage>
</organism>
<evidence type="ECO:0000313" key="5">
    <source>
        <dbReference type="EMBL" id="SDX42589.1"/>
    </source>
</evidence>
<evidence type="ECO:0000256" key="2">
    <source>
        <dbReference type="ARBA" id="ARBA00023235"/>
    </source>
</evidence>
<gene>
    <name evidence="5" type="ORF">SAMN04487960_10972</name>
</gene>
<dbReference type="CDD" id="cd01920">
    <property type="entry name" value="cyclophilin_EcCYP_like"/>
    <property type="match status" value="1"/>
</dbReference>
<dbReference type="EC" id="5.2.1.8" evidence="3"/>
<proteinExistence type="inferred from homology"/>
<dbReference type="SUPFAM" id="SSF50891">
    <property type="entry name" value="Cyclophilin-like"/>
    <property type="match status" value="1"/>
</dbReference>
<dbReference type="Proteomes" id="UP000199675">
    <property type="component" value="Unassembled WGS sequence"/>
</dbReference>
<evidence type="ECO:0000259" key="4">
    <source>
        <dbReference type="PROSITE" id="PS50072"/>
    </source>
</evidence>
<dbReference type="EMBL" id="FNNE01000009">
    <property type="protein sequence ID" value="SDX42589.1"/>
    <property type="molecule type" value="Genomic_DNA"/>
</dbReference>
<keyword evidence="2 3" id="KW-0413">Isomerase</keyword>
<feature type="domain" description="PPIase cyclophilin-type" evidence="4">
    <location>
        <begin position="53"/>
        <end position="203"/>
    </location>
</feature>
<comment type="function">
    <text evidence="3">PPIases accelerate the folding of proteins. It catalyzes the cis-trans isomerization of proline imidic peptide bonds in oligopeptides.</text>
</comment>
<dbReference type="Gene3D" id="2.40.100.10">
    <property type="entry name" value="Cyclophilin-like"/>
    <property type="match status" value="1"/>
</dbReference>
<accession>A0A1H3BN91</accession>
<dbReference type="InterPro" id="IPR029000">
    <property type="entry name" value="Cyclophilin-like_dom_sf"/>
</dbReference>
<dbReference type="PANTHER" id="PTHR43246">
    <property type="entry name" value="PEPTIDYL-PROLYL CIS-TRANS ISOMERASE CYP38, CHLOROPLASTIC"/>
    <property type="match status" value="1"/>
</dbReference>
<evidence type="ECO:0000256" key="3">
    <source>
        <dbReference type="RuleBase" id="RU363019"/>
    </source>
</evidence>
<comment type="catalytic activity">
    <reaction evidence="3">
        <text>[protein]-peptidylproline (omega=180) = [protein]-peptidylproline (omega=0)</text>
        <dbReference type="Rhea" id="RHEA:16237"/>
        <dbReference type="Rhea" id="RHEA-COMP:10747"/>
        <dbReference type="Rhea" id="RHEA-COMP:10748"/>
        <dbReference type="ChEBI" id="CHEBI:83833"/>
        <dbReference type="ChEBI" id="CHEBI:83834"/>
        <dbReference type="EC" id="5.2.1.8"/>
    </reaction>
</comment>
<dbReference type="GO" id="GO:0003755">
    <property type="term" value="F:peptidyl-prolyl cis-trans isomerase activity"/>
    <property type="evidence" value="ECO:0007669"/>
    <property type="project" value="UniProtKB-UniRule"/>
</dbReference>
<reference evidence="5 6" key="1">
    <citation type="submission" date="2016-10" db="EMBL/GenBank/DDBJ databases">
        <authorList>
            <person name="de Groot N.N."/>
        </authorList>
    </citation>
    <scope>NUCLEOTIDE SEQUENCE [LARGE SCALE GENOMIC DNA]</scope>
    <source>
        <strain evidence="5 6">CGMCC 1.7059</strain>
    </source>
</reference>
<keyword evidence="6" id="KW-1185">Reference proteome</keyword>